<protein>
    <submittedName>
        <fullName evidence="5">3-oxoacyl-[acyl-carrier-protein] synthase-3</fullName>
        <ecNumber evidence="5">2.3.1.180</ecNumber>
    </submittedName>
</protein>
<dbReference type="InterPro" id="IPR013747">
    <property type="entry name" value="ACP_syn_III_C"/>
</dbReference>
<evidence type="ECO:0000256" key="1">
    <source>
        <dbReference type="ARBA" id="ARBA00022679"/>
    </source>
</evidence>
<proteinExistence type="predicted"/>
<keyword evidence="1 5" id="KW-0808">Transferase</keyword>
<dbReference type="GO" id="GO:0006633">
    <property type="term" value="P:fatty acid biosynthetic process"/>
    <property type="evidence" value="ECO:0007669"/>
    <property type="project" value="InterPro"/>
</dbReference>
<organism evidence="5 6">
    <name type="scientific">Desulfovibrio intestinalis</name>
    <dbReference type="NCBI Taxonomy" id="58621"/>
    <lineage>
        <taxon>Bacteria</taxon>
        <taxon>Pseudomonadati</taxon>
        <taxon>Thermodesulfobacteriota</taxon>
        <taxon>Desulfovibrionia</taxon>
        <taxon>Desulfovibrionales</taxon>
        <taxon>Desulfovibrionaceae</taxon>
        <taxon>Desulfovibrio</taxon>
    </lineage>
</organism>
<sequence length="397" mass="42620">MANTHFTHATLAAISSVVAENKISIEDELEYFSEDPAQAQRFAAVSGLHTRRRADDDVTASDMCAQAAKNLLQRTSTNANDIGAILFVSHSADYLLPASAAILQHKLGLPRTCVAMDMNAGCAGFVNGLWMAASLVESGACKKVLLLAGDTPGRFQPAANRVVGPIFGDAGTAALIEHSETPSTMSFSFGTDGSKHEALIIPGGGSRIPYVDSEGADSPFNQTIADGKGNPWTLGRYCSIWMDPMGIYTFSTAVVPPHIKEHLAFDGLEAESIDRLFLHQANKIIVDSIAKRVGINKDRVPDESLRLYGNMGVSSIPVLICAHYAKEDSDLSATGHKNSMLCSFGAGLSWASAILSLDKTIVLPVCDYIKEKTESRAKRIEYWHSKFSGPKTNEDAP</sequence>
<dbReference type="Gene3D" id="3.40.47.10">
    <property type="match status" value="1"/>
</dbReference>
<evidence type="ECO:0000313" key="5">
    <source>
        <dbReference type="EMBL" id="MBB5142945.1"/>
    </source>
</evidence>
<keyword evidence="6" id="KW-1185">Reference proteome</keyword>
<dbReference type="InterPro" id="IPR016039">
    <property type="entry name" value="Thiolase-like"/>
</dbReference>
<gene>
    <name evidence="5" type="ORF">HNQ38_001024</name>
</gene>
<dbReference type="Pfam" id="PF08545">
    <property type="entry name" value="ACP_syn_III"/>
    <property type="match status" value="1"/>
</dbReference>
<dbReference type="PANTHER" id="PTHR34069">
    <property type="entry name" value="3-OXOACYL-[ACYL-CARRIER-PROTEIN] SYNTHASE 3"/>
    <property type="match status" value="1"/>
</dbReference>
<reference evidence="5 6" key="1">
    <citation type="submission" date="2020-08" db="EMBL/GenBank/DDBJ databases">
        <title>Genomic Encyclopedia of Type Strains, Phase IV (KMG-IV): sequencing the most valuable type-strain genomes for metagenomic binning, comparative biology and taxonomic classification.</title>
        <authorList>
            <person name="Goeker M."/>
        </authorList>
    </citation>
    <scope>NUCLEOTIDE SEQUENCE [LARGE SCALE GENOMIC DNA]</scope>
    <source>
        <strain evidence="5 6">DSM 11275</strain>
    </source>
</reference>
<dbReference type="SUPFAM" id="SSF53901">
    <property type="entry name" value="Thiolase-like"/>
    <property type="match status" value="1"/>
</dbReference>
<feature type="domain" description="Beta-ketoacyl-[acyl-carrier-protein] synthase III N-terminal" evidence="4">
    <location>
        <begin position="116"/>
        <end position="193"/>
    </location>
</feature>
<dbReference type="PANTHER" id="PTHR34069:SF2">
    <property type="entry name" value="BETA-KETOACYL-[ACYL-CARRIER-PROTEIN] SYNTHASE III"/>
    <property type="match status" value="1"/>
</dbReference>
<dbReference type="InterPro" id="IPR013751">
    <property type="entry name" value="ACP_syn_III_N"/>
</dbReference>
<dbReference type="CDD" id="cd00830">
    <property type="entry name" value="KAS_III"/>
    <property type="match status" value="1"/>
</dbReference>
<name>A0A7W8BZQ9_9BACT</name>
<dbReference type="GO" id="GO:0004315">
    <property type="term" value="F:3-oxoacyl-[acyl-carrier-protein] synthase activity"/>
    <property type="evidence" value="ECO:0007669"/>
    <property type="project" value="InterPro"/>
</dbReference>
<dbReference type="Pfam" id="PF08541">
    <property type="entry name" value="ACP_syn_III_C"/>
    <property type="match status" value="1"/>
</dbReference>
<accession>A0A7W8BZQ9</accession>
<evidence type="ECO:0000313" key="6">
    <source>
        <dbReference type="Proteomes" id="UP000539075"/>
    </source>
</evidence>
<dbReference type="AlphaFoldDB" id="A0A7W8BZQ9"/>
<feature type="domain" description="Beta-ketoacyl-[acyl-carrier-protein] synthase III C-terminal" evidence="3">
    <location>
        <begin position="264"/>
        <end position="356"/>
    </location>
</feature>
<keyword evidence="2 5" id="KW-0012">Acyltransferase</keyword>
<comment type="caution">
    <text evidence="5">The sequence shown here is derived from an EMBL/GenBank/DDBJ whole genome shotgun (WGS) entry which is preliminary data.</text>
</comment>
<dbReference type="EMBL" id="JACHGO010000002">
    <property type="protein sequence ID" value="MBB5142945.1"/>
    <property type="molecule type" value="Genomic_DNA"/>
</dbReference>
<dbReference type="Proteomes" id="UP000539075">
    <property type="component" value="Unassembled WGS sequence"/>
</dbReference>
<dbReference type="GO" id="GO:0033818">
    <property type="term" value="F:beta-ketoacyl-acyl-carrier-protein synthase III activity"/>
    <property type="evidence" value="ECO:0007669"/>
    <property type="project" value="UniProtKB-EC"/>
</dbReference>
<evidence type="ECO:0000259" key="3">
    <source>
        <dbReference type="Pfam" id="PF08541"/>
    </source>
</evidence>
<evidence type="ECO:0000256" key="2">
    <source>
        <dbReference type="ARBA" id="ARBA00023315"/>
    </source>
</evidence>
<dbReference type="GO" id="GO:0044550">
    <property type="term" value="P:secondary metabolite biosynthetic process"/>
    <property type="evidence" value="ECO:0007669"/>
    <property type="project" value="TreeGrafter"/>
</dbReference>
<dbReference type="RefSeq" id="WP_183718299.1">
    <property type="nucleotide sequence ID" value="NZ_JACHGO010000002.1"/>
</dbReference>
<dbReference type="EC" id="2.3.1.180" evidence="5"/>
<evidence type="ECO:0000259" key="4">
    <source>
        <dbReference type="Pfam" id="PF08545"/>
    </source>
</evidence>